<dbReference type="Proteomes" id="UP000003586">
    <property type="component" value="Chromosome"/>
</dbReference>
<evidence type="ECO:0000313" key="3">
    <source>
        <dbReference type="Proteomes" id="UP000003586"/>
    </source>
</evidence>
<keyword evidence="1" id="KW-1133">Transmembrane helix</keyword>
<gene>
    <name evidence="2" type="ORF">NIASO_10445</name>
</gene>
<organism evidence="2 3">
    <name type="scientific">Niabella soli DSM 19437</name>
    <dbReference type="NCBI Taxonomy" id="929713"/>
    <lineage>
        <taxon>Bacteria</taxon>
        <taxon>Pseudomonadati</taxon>
        <taxon>Bacteroidota</taxon>
        <taxon>Chitinophagia</taxon>
        <taxon>Chitinophagales</taxon>
        <taxon>Chitinophagaceae</taxon>
        <taxon>Niabella</taxon>
    </lineage>
</organism>
<proteinExistence type="predicted"/>
<dbReference type="STRING" id="929713.NIASO_10445"/>
<reference evidence="2 3" key="1">
    <citation type="submission" date="2013-12" db="EMBL/GenBank/DDBJ databases">
        <authorList>
            <consortium name="DOE Joint Genome Institute"/>
            <person name="Eisen J."/>
            <person name="Huntemann M."/>
            <person name="Han J."/>
            <person name="Chen A."/>
            <person name="Kyrpides N."/>
            <person name="Mavromatis K."/>
            <person name="Markowitz V."/>
            <person name="Palaniappan K."/>
            <person name="Ivanova N."/>
            <person name="Schaumberg A."/>
            <person name="Pati A."/>
            <person name="Liolios K."/>
            <person name="Nordberg H.P."/>
            <person name="Cantor M.N."/>
            <person name="Hua S.X."/>
            <person name="Woyke T."/>
        </authorList>
    </citation>
    <scope>NUCLEOTIDE SEQUENCE [LARGE SCALE GENOMIC DNA]</scope>
    <source>
        <strain evidence="3">DSM 19437</strain>
    </source>
</reference>
<dbReference type="EMBL" id="CP007035">
    <property type="protein sequence ID" value="AHF17586.1"/>
    <property type="molecule type" value="Genomic_DNA"/>
</dbReference>
<feature type="transmembrane region" description="Helical" evidence="1">
    <location>
        <begin position="64"/>
        <end position="87"/>
    </location>
</feature>
<evidence type="ECO:0000313" key="2">
    <source>
        <dbReference type="EMBL" id="AHF17586.1"/>
    </source>
</evidence>
<name>W0F886_9BACT</name>
<keyword evidence="1" id="KW-0472">Membrane</keyword>
<protein>
    <submittedName>
        <fullName evidence="2">Uncharacterized protein</fullName>
    </submittedName>
</protein>
<keyword evidence="3" id="KW-1185">Reference proteome</keyword>
<dbReference type="HOGENOM" id="CLU_2233655_0_0_10"/>
<dbReference type="KEGG" id="nso:NIASO_10445"/>
<dbReference type="AlphaFoldDB" id="W0F886"/>
<keyword evidence="1" id="KW-0812">Transmembrane</keyword>
<evidence type="ECO:0000256" key="1">
    <source>
        <dbReference type="SAM" id="Phobius"/>
    </source>
</evidence>
<accession>W0F886</accession>
<sequence length="105" mass="11860">MLNAFGGCQRWCKSQLQSLLLRAAVPLQAELNPPHQAAFELTIRGIGLFAGFWPVRIKILPAEFVVACFLISPAIGSSFLLCIRVISYEKLAHRFLRYPQIKILY</sequence>